<dbReference type="PANTHER" id="PTHR18952:SF265">
    <property type="entry name" value="CARBONIC ANHYDRASE"/>
    <property type="match status" value="1"/>
</dbReference>
<evidence type="ECO:0000313" key="9">
    <source>
        <dbReference type="EMBL" id="MBZ5750924.1"/>
    </source>
</evidence>
<keyword evidence="10" id="KW-1185">Reference proteome</keyword>
<dbReference type="Pfam" id="PF00194">
    <property type="entry name" value="Carb_anhydrase"/>
    <property type="match status" value="1"/>
</dbReference>
<dbReference type="PANTHER" id="PTHR18952">
    <property type="entry name" value="CARBONIC ANHYDRASE"/>
    <property type="match status" value="1"/>
</dbReference>
<reference evidence="9" key="1">
    <citation type="submission" date="2024-05" db="EMBL/GenBank/DDBJ databases">
        <title>Metabacillus sp. nov., isolated from the rhizosphere soil of tomato plants.</title>
        <authorList>
            <person name="Ma R."/>
        </authorList>
    </citation>
    <scope>NUCLEOTIDE SEQUENCE</scope>
    <source>
        <strain evidence="9">DBTR6</strain>
    </source>
</reference>
<dbReference type="EMBL" id="JAIQUM010000023">
    <property type="protein sequence ID" value="MBZ5750924.1"/>
    <property type="molecule type" value="Genomic_DNA"/>
</dbReference>
<dbReference type="SMART" id="SM01057">
    <property type="entry name" value="Carb_anhydrase"/>
    <property type="match status" value="1"/>
</dbReference>
<dbReference type="EC" id="4.2.1.1" evidence="2"/>
<feature type="domain" description="Alpha-carbonic anhydrase" evidence="8">
    <location>
        <begin position="46"/>
        <end position="272"/>
    </location>
</feature>
<keyword evidence="7" id="KW-0732">Signal</keyword>
<keyword evidence="4" id="KW-0862">Zinc</keyword>
<evidence type="ECO:0000259" key="8">
    <source>
        <dbReference type="PROSITE" id="PS51144"/>
    </source>
</evidence>
<dbReference type="PROSITE" id="PS51144">
    <property type="entry name" value="ALPHA_CA_2"/>
    <property type="match status" value="1"/>
</dbReference>
<comment type="caution">
    <text evidence="9">The sequence shown here is derived from an EMBL/GenBank/DDBJ whole genome shotgun (WGS) entry which is preliminary data.</text>
</comment>
<feature type="signal peptide" evidence="7">
    <location>
        <begin position="1"/>
        <end position="23"/>
    </location>
</feature>
<evidence type="ECO:0000313" key="10">
    <source>
        <dbReference type="Proteomes" id="UP001165287"/>
    </source>
</evidence>
<comment type="catalytic activity">
    <reaction evidence="6">
        <text>hydrogencarbonate + H(+) = CO2 + H2O</text>
        <dbReference type="Rhea" id="RHEA:10748"/>
        <dbReference type="ChEBI" id="CHEBI:15377"/>
        <dbReference type="ChEBI" id="CHEBI:15378"/>
        <dbReference type="ChEBI" id="CHEBI:16526"/>
        <dbReference type="ChEBI" id="CHEBI:17544"/>
        <dbReference type="EC" id="4.2.1.1"/>
    </reaction>
</comment>
<dbReference type="PROSITE" id="PS51257">
    <property type="entry name" value="PROKAR_LIPOPROTEIN"/>
    <property type="match status" value="1"/>
</dbReference>
<dbReference type="CDD" id="cd03124">
    <property type="entry name" value="alpha_CA_prokaryotic_like"/>
    <property type="match status" value="1"/>
</dbReference>
<accession>A0ABS7USM7</accession>
<evidence type="ECO:0000256" key="4">
    <source>
        <dbReference type="ARBA" id="ARBA00022833"/>
    </source>
</evidence>
<proteinExistence type="inferred from homology"/>
<sequence length="272" mass="30932">MNRRKFYYSFLSASLCLTLAACSTGNTQTLVQESKETKPVAENHQTHWSYEGKTGPEHWGELDPAFSACVNGAEQSPINIEISQINPNKELDKIDINYQPTKFTLMNNGHTIQANFKAENNSIILDGTTYNLVQFHFHTPSEHQFNGKNFDMELHLVHKNDTGNLAVLGIMIKEGKENEALSNIWSNLPEKETEKDIELNTTVNLPSLLPNDQKSFIYNGSLTTPPCTEEVKWIVLEQPIEMAREQIDAFQKIFSDNHRPVQPLNDREVTKQ</sequence>
<dbReference type="Proteomes" id="UP001165287">
    <property type="component" value="Unassembled WGS sequence"/>
</dbReference>
<keyword evidence="3" id="KW-0479">Metal-binding</keyword>
<keyword evidence="5" id="KW-0456">Lyase</keyword>
<evidence type="ECO:0000256" key="2">
    <source>
        <dbReference type="ARBA" id="ARBA00012925"/>
    </source>
</evidence>
<organism evidence="9 10">
    <name type="scientific">Metabacillus rhizolycopersici</name>
    <dbReference type="NCBI Taxonomy" id="2875709"/>
    <lineage>
        <taxon>Bacteria</taxon>
        <taxon>Bacillati</taxon>
        <taxon>Bacillota</taxon>
        <taxon>Bacilli</taxon>
        <taxon>Bacillales</taxon>
        <taxon>Bacillaceae</taxon>
        <taxon>Metabacillus</taxon>
    </lineage>
</organism>
<evidence type="ECO:0000256" key="3">
    <source>
        <dbReference type="ARBA" id="ARBA00022723"/>
    </source>
</evidence>
<dbReference type="Gene3D" id="3.10.200.10">
    <property type="entry name" value="Alpha carbonic anhydrase"/>
    <property type="match status" value="1"/>
</dbReference>
<dbReference type="InterPro" id="IPR036398">
    <property type="entry name" value="CA_dom_sf"/>
</dbReference>
<evidence type="ECO:0000256" key="6">
    <source>
        <dbReference type="ARBA" id="ARBA00048348"/>
    </source>
</evidence>
<dbReference type="RefSeq" id="WP_224139203.1">
    <property type="nucleotide sequence ID" value="NZ_JAIQUM010000023.1"/>
</dbReference>
<evidence type="ECO:0000256" key="5">
    <source>
        <dbReference type="ARBA" id="ARBA00023239"/>
    </source>
</evidence>
<protein>
    <recommendedName>
        <fullName evidence="2">carbonic anhydrase</fullName>
        <ecNumber evidence="2">4.2.1.1</ecNumber>
    </recommendedName>
</protein>
<dbReference type="InterPro" id="IPR023561">
    <property type="entry name" value="Carbonic_anhydrase_a-class"/>
</dbReference>
<gene>
    <name evidence="9" type="ORF">K9V48_11835</name>
</gene>
<name>A0ABS7USM7_9BACI</name>
<dbReference type="InterPro" id="IPR001148">
    <property type="entry name" value="CA_dom"/>
</dbReference>
<evidence type="ECO:0000256" key="7">
    <source>
        <dbReference type="SAM" id="SignalP"/>
    </source>
</evidence>
<evidence type="ECO:0000256" key="1">
    <source>
        <dbReference type="ARBA" id="ARBA00010718"/>
    </source>
</evidence>
<feature type="chain" id="PRO_5047095312" description="carbonic anhydrase" evidence="7">
    <location>
        <begin position="24"/>
        <end position="272"/>
    </location>
</feature>
<dbReference type="InterPro" id="IPR041891">
    <property type="entry name" value="Alpha_CA_prokaryot-like"/>
</dbReference>
<dbReference type="SUPFAM" id="SSF51069">
    <property type="entry name" value="Carbonic anhydrase"/>
    <property type="match status" value="1"/>
</dbReference>
<comment type="similarity">
    <text evidence="1">Belongs to the alpha-carbonic anhydrase family.</text>
</comment>